<comment type="subunit">
    <text evidence="2 4">Homodimer.</text>
</comment>
<dbReference type="AlphaFoldDB" id="A0AAN9QND9"/>
<evidence type="ECO:0000313" key="6">
    <source>
        <dbReference type="Proteomes" id="UP001374584"/>
    </source>
</evidence>
<comment type="similarity">
    <text evidence="1 4">Belongs to the plant dirigent protein family.</text>
</comment>
<dbReference type="EMBL" id="JAYMYR010000009">
    <property type="protein sequence ID" value="KAK7342094.1"/>
    <property type="molecule type" value="Genomic_DNA"/>
</dbReference>
<dbReference type="InterPro" id="IPR004265">
    <property type="entry name" value="Dirigent"/>
</dbReference>
<dbReference type="GO" id="GO:0048046">
    <property type="term" value="C:apoplast"/>
    <property type="evidence" value="ECO:0007669"/>
    <property type="project" value="UniProtKB-SubCell"/>
</dbReference>
<gene>
    <name evidence="5" type="ORF">VNO80_25037</name>
</gene>
<dbReference type="InterPro" id="IPR044859">
    <property type="entry name" value="Allene_oxi_cyc_Dirigent"/>
</dbReference>
<dbReference type="PANTHER" id="PTHR21495">
    <property type="entry name" value="NUCLEOPORIN-RELATED"/>
    <property type="match status" value="1"/>
</dbReference>
<reference evidence="5 6" key="1">
    <citation type="submission" date="2024-01" db="EMBL/GenBank/DDBJ databases">
        <title>The genomes of 5 underutilized Papilionoideae crops provide insights into root nodulation and disease resistanc.</title>
        <authorList>
            <person name="Jiang F."/>
        </authorList>
    </citation>
    <scope>NUCLEOTIDE SEQUENCE [LARGE SCALE GENOMIC DNA]</scope>
    <source>
        <strain evidence="5">JINMINGXINNONG_FW02</strain>
        <tissue evidence="5">Leaves</tissue>
    </source>
</reference>
<sequence length="176" mass="19305">MASSKFFYFSKFSILLLSTTVLYIAKAEEPLPKTIVLYLQDTVKGPNATVSPIIGLTGKDWSFDQFGTIFAVDDPIVLNPNPFSPVVGRAQGMLVVSARDGANVFVALSVVFTNFQYSGSSIEIQGVSRQREKFREVSVVSGTGKFRFVKGYAVFETAYYDANTAHSIISLTVTFQ</sequence>
<feature type="chain" id="PRO_5042670583" description="Dirigent protein" evidence="4">
    <location>
        <begin position="28"/>
        <end position="176"/>
    </location>
</feature>
<evidence type="ECO:0000256" key="4">
    <source>
        <dbReference type="RuleBase" id="RU363099"/>
    </source>
</evidence>
<comment type="subcellular location">
    <subcellularLocation>
        <location evidence="4">Secreted</location>
        <location evidence="4">Extracellular space</location>
        <location evidence="4">Apoplast</location>
    </subcellularLocation>
</comment>
<evidence type="ECO:0000256" key="1">
    <source>
        <dbReference type="ARBA" id="ARBA00010746"/>
    </source>
</evidence>
<dbReference type="GO" id="GO:0009699">
    <property type="term" value="P:phenylpropanoid biosynthetic process"/>
    <property type="evidence" value="ECO:0007669"/>
    <property type="project" value="UniProtKB-ARBA"/>
</dbReference>
<accession>A0AAN9QND9</accession>
<name>A0AAN9QND9_PHACN</name>
<dbReference type="Proteomes" id="UP001374584">
    <property type="component" value="Unassembled WGS sequence"/>
</dbReference>
<comment type="function">
    <text evidence="4">Dirigent proteins impart stereoselectivity on the phenoxy radical-coupling reaction, yielding optically active lignans from two molecules of coniferyl alcohol in the biosynthesis of lignans, flavonolignans, and alkaloids and thus plays a central role in plant secondary metabolism.</text>
</comment>
<keyword evidence="3 4" id="KW-0964">Secreted</keyword>
<keyword evidence="6" id="KW-1185">Reference proteome</keyword>
<organism evidence="5 6">
    <name type="scientific">Phaseolus coccineus</name>
    <name type="common">Scarlet runner bean</name>
    <name type="synonym">Phaseolus multiflorus</name>
    <dbReference type="NCBI Taxonomy" id="3886"/>
    <lineage>
        <taxon>Eukaryota</taxon>
        <taxon>Viridiplantae</taxon>
        <taxon>Streptophyta</taxon>
        <taxon>Embryophyta</taxon>
        <taxon>Tracheophyta</taxon>
        <taxon>Spermatophyta</taxon>
        <taxon>Magnoliopsida</taxon>
        <taxon>eudicotyledons</taxon>
        <taxon>Gunneridae</taxon>
        <taxon>Pentapetalae</taxon>
        <taxon>rosids</taxon>
        <taxon>fabids</taxon>
        <taxon>Fabales</taxon>
        <taxon>Fabaceae</taxon>
        <taxon>Papilionoideae</taxon>
        <taxon>50 kb inversion clade</taxon>
        <taxon>NPAAA clade</taxon>
        <taxon>indigoferoid/millettioid clade</taxon>
        <taxon>Phaseoleae</taxon>
        <taxon>Phaseolus</taxon>
    </lineage>
</organism>
<keyword evidence="4" id="KW-0732">Signal</keyword>
<keyword evidence="4" id="KW-0052">Apoplast</keyword>
<dbReference type="Pfam" id="PF03018">
    <property type="entry name" value="Dirigent"/>
    <property type="match status" value="1"/>
</dbReference>
<evidence type="ECO:0000313" key="5">
    <source>
        <dbReference type="EMBL" id="KAK7342094.1"/>
    </source>
</evidence>
<feature type="signal peptide" evidence="4">
    <location>
        <begin position="1"/>
        <end position="27"/>
    </location>
</feature>
<proteinExistence type="inferred from homology"/>
<evidence type="ECO:0000256" key="2">
    <source>
        <dbReference type="ARBA" id="ARBA00011738"/>
    </source>
</evidence>
<dbReference type="Gene3D" id="2.40.480.10">
    <property type="entry name" value="Allene oxide cyclase-like"/>
    <property type="match status" value="1"/>
</dbReference>
<evidence type="ECO:0000256" key="3">
    <source>
        <dbReference type="ARBA" id="ARBA00022525"/>
    </source>
</evidence>
<protein>
    <recommendedName>
        <fullName evidence="4">Dirigent protein</fullName>
    </recommendedName>
</protein>
<comment type="caution">
    <text evidence="5">The sequence shown here is derived from an EMBL/GenBank/DDBJ whole genome shotgun (WGS) entry which is preliminary data.</text>
</comment>